<evidence type="ECO:0000256" key="3">
    <source>
        <dbReference type="RuleBase" id="RU365026"/>
    </source>
</evidence>
<dbReference type="Proteomes" id="UP000823388">
    <property type="component" value="Chromosome 7N"/>
</dbReference>
<dbReference type="GO" id="GO:0006887">
    <property type="term" value="P:exocytosis"/>
    <property type="evidence" value="ECO:0007669"/>
    <property type="project" value="UniProtKB-KW"/>
</dbReference>
<keyword evidence="3" id="KW-0268">Exocytosis</keyword>
<dbReference type="InterPro" id="IPR004140">
    <property type="entry name" value="Exo70"/>
</dbReference>
<evidence type="ECO:0000256" key="1">
    <source>
        <dbReference type="ARBA" id="ARBA00006756"/>
    </source>
</evidence>
<proteinExistence type="inferred from homology"/>
<evidence type="ECO:0000259" key="4">
    <source>
        <dbReference type="Pfam" id="PF03081"/>
    </source>
</evidence>
<comment type="caution">
    <text evidence="5">The sequence shown here is derived from an EMBL/GenBank/DDBJ whole genome shotgun (WGS) entry which is preliminary data.</text>
</comment>
<dbReference type="AlphaFoldDB" id="A0A8T0PZK8"/>
<dbReference type="GO" id="GO:0015031">
    <property type="term" value="P:protein transport"/>
    <property type="evidence" value="ECO:0007669"/>
    <property type="project" value="UniProtKB-KW"/>
</dbReference>
<comment type="similarity">
    <text evidence="1 3">Belongs to the EXO70 family.</text>
</comment>
<accession>A0A8T0PZK8</accession>
<keyword evidence="2 3" id="KW-0813">Transport</keyword>
<dbReference type="GO" id="GO:0000145">
    <property type="term" value="C:exocyst"/>
    <property type="evidence" value="ECO:0007669"/>
    <property type="project" value="InterPro"/>
</dbReference>
<comment type="function">
    <text evidence="3">Component of the exocyst complex.</text>
</comment>
<name>A0A8T0PZK8_PANVG</name>
<feature type="domain" description="Exocyst complex subunit Exo70 C-terminal" evidence="4">
    <location>
        <begin position="69"/>
        <end position="398"/>
    </location>
</feature>
<evidence type="ECO:0000313" key="6">
    <source>
        <dbReference type="Proteomes" id="UP000823388"/>
    </source>
</evidence>
<dbReference type="EMBL" id="CM029050">
    <property type="protein sequence ID" value="KAG2565792.1"/>
    <property type="molecule type" value="Genomic_DNA"/>
</dbReference>
<dbReference type="PANTHER" id="PTHR12542:SF137">
    <property type="entry name" value="EXOCYST SUBUNIT EXO70 FAMILY PROTEIN"/>
    <property type="match status" value="1"/>
</dbReference>
<keyword evidence="6" id="KW-1185">Reference proteome</keyword>
<dbReference type="InterPro" id="IPR016159">
    <property type="entry name" value="Cullin_repeat-like_dom_sf"/>
</dbReference>
<protein>
    <recommendedName>
        <fullName evidence="3">Exocyst subunit Exo70 family protein</fullName>
    </recommendedName>
</protein>
<organism evidence="5 6">
    <name type="scientific">Panicum virgatum</name>
    <name type="common">Blackwell switchgrass</name>
    <dbReference type="NCBI Taxonomy" id="38727"/>
    <lineage>
        <taxon>Eukaryota</taxon>
        <taxon>Viridiplantae</taxon>
        <taxon>Streptophyta</taxon>
        <taxon>Embryophyta</taxon>
        <taxon>Tracheophyta</taxon>
        <taxon>Spermatophyta</taxon>
        <taxon>Magnoliopsida</taxon>
        <taxon>Liliopsida</taxon>
        <taxon>Poales</taxon>
        <taxon>Poaceae</taxon>
        <taxon>PACMAD clade</taxon>
        <taxon>Panicoideae</taxon>
        <taxon>Panicodae</taxon>
        <taxon>Paniceae</taxon>
        <taxon>Panicinae</taxon>
        <taxon>Panicum</taxon>
        <taxon>Panicum sect. Hiantes</taxon>
    </lineage>
</organism>
<gene>
    <name evidence="5" type="ORF">PVAP13_7NG136600</name>
</gene>
<dbReference type="GO" id="GO:0005546">
    <property type="term" value="F:phosphatidylinositol-4,5-bisphosphate binding"/>
    <property type="evidence" value="ECO:0007669"/>
    <property type="project" value="InterPro"/>
</dbReference>
<dbReference type="Pfam" id="PF03081">
    <property type="entry name" value="Exo70_C"/>
    <property type="match status" value="1"/>
</dbReference>
<keyword evidence="3" id="KW-0653">Protein transport</keyword>
<dbReference type="SUPFAM" id="SSF74788">
    <property type="entry name" value="Cullin repeat-like"/>
    <property type="match status" value="1"/>
</dbReference>
<sequence length="402" mass="45679">MVHLQGNSSMLLMHPTGFRLSPKSCIPSASRCGSYRNQKSCIPKSSNWISYLLHPGYGSVEEEEQLRLACFTQQAMLKMLTFVDSIVAPNLTREVLITDWLPVPASYNKLDTLLRVREALSKTLYEIQLPFNSSSSAKVATIIRELVDVLSAKEGKVGEIIWSTLKEIRTRIMESLEHDHGSSGTQSPQRSSDIDDATRSVAMYVMFLTDHYSLIEPIVSEAASVGKYVPQFGATEPTNLTVEMVSCLEEKLANKSEAFPDQVLRFLFLLNNSSFIAEQLRCTPDFPQSYKVDLIGKVNGYMERYIQVSWALVLLCLMNPTPSYFGKNCSPLPKFESEFQKTYTTQKLWKVPNPWMRNRLRRAIIDKVIPCYTWFLADDYGNTPLKFNPSNLEEMLQELFEG</sequence>
<evidence type="ECO:0000256" key="2">
    <source>
        <dbReference type="ARBA" id="ARBA00022448"/>
    </source>
</evidence>
<reference evidence="5" key="1">
    <citation type="submission" date="2020-05" db="EMBL/GenBank/DDBJ databases">
        <title>WGS assembly of Panicum virgatum.</title>
        <authorList>
            <person name="Lovell J.T."/>
            <person name="Jenkins J."/>
            <person name="Shu S."/>
            <person name="Juenger T.E."/>
            <person name="Schmutz J."/>
        </authorList>
    </citation>
    <scope>NUCLEOTIDE SEQUENCE</scope>
    <source>
        <strain evidence="5">AP13</strain>
    </source>
</reference>
<evidence type="ECO:0000313" key="5">
    <source>
        <dbReference type="EMBL" id="KAG2565792.1"/>
    </source>
</evidence>
<dbReference type="Gene3D" id="1.20.1280.170">
    <property type="entry name" value="Exocyst complex component Exo70"/>
    <property type="match status" value="1"/>
</dbReference>
<dbReference type="PANTHER" id="PTHR12542">
    <property type="entry name" value="EXOCYST COMPLEX PROTEIN EXO70"/>
    <property type="match status" value="1"/>
</dbReference>
<dbReference type="InterPro" id="IPR046364">
    <property type="entry name" value="Exo70_C"/>
</dbReference>